<accession>A0A2W5YY89</accession>
<name>A0A2W5YY89_9BACT</name>
<evidence type="ECO:0008006" key="3">
    <source>
        <dbReference type="Google" id="ProtNLM"/>
    </source>
</evidence>
<dbReference type="EMBL" id="QHBU01000277">
    <property type="protein sequence ID" value="PZR77939.1"/>
    <property type="molecule type" value="Genomic_DNA"/>
</dbReference>
<dbReference type="AlphaFoldDB" id="A0A2W5YY89"/>
<sequence length="281" mass="29759">MLDPRYVAARRVLLDALVALAPHGKAFIVAGAQAVYLRTGLNDIAIAPYTTDGDLALDPTLLGDDPELEATMRGAGFELWEQKDRTQPGIWLRTEDVEGEQVIIPIDLIVPEAAASGGGRRAARLGPHGDRAARRAVGLEAVLVDHDTMTVSALDQSDGRSIDVEVAGVAALIVAKAHKIHDRLATGRADRLSDKDAADVVRIMQTASPREVGGTLAGLRHHAIAGAATETALGYMRDLFGRRAGDGVAMAQRALRLAVPEDQVATLCVSFTERMLAVALA</sequence>
<gene>
    <name evidence="1" type="ORF">DLM65_14445</name>
</gene>
<evidence type="ECO:0000313" key="1">
    <source>
        <dbReference type="EMBL" id="PZR77939.1"/>
    </source>
</evidence>
<reference evidence="1 2" key="1">
    <citation type="journal article" date="2017" name="Nature">
        <title>Atmospheric trace gases support primary production in Antarctic desert surface soil.</title>
        <authorList>
            <person name="Ji M."/>
            <person name="Greening C."/>
            <person name="Vanwonterghem I."/>
            <person name="Carere C.R."/>
            <person name="Bay S.K."/>
            <person name="Steen J.A."/>
            <person name="Montgomery K."/>
            <person name="Lines T."/>
            <person name="Beardall J."/>
            <person name="van Dorst J."/>
            <person name="Snape I."/>
            <person name="Stott M.B."/>
            <person name="Hugenholtz P."/>
            <person name="Ferrari B.C."/>
        </authorList>
    </citation>
    <scope>NUCLEOTIDE SEQUENCE [LARGE SCALE GENOMIC DNA]</scope>
    <source>
        <strain evidence="1">RRmetagenome_bin12</strain>
    </source>
</reference>
<organism evidence="1 2">
    <name type="scientific">Candidatus Aeolococcus gillhamiae</name>
    <dbReference type="NCBI Taxonomy" id="3127015"/>
    <lineage>
        <taxon>Bacteria</taxon>
        <taxon>Bacillati</taxon>
        <taxon>Candidatus Dormiibacterota</taxon>
        <taxon>Candidatus Dormibacteria</taxon>
        <taxon>Candidatus Aeolococcales</taxon>
        <taxon>Candidatus Aeolococcaceae</taxon>
        <taxon>Candidatus Aeolococcus</taxon>
    </lineage>
</organism>
<protein>
    <recommendedName>
        <fullName evidence="3">Nucleotidyl transferase AbiEii/AbiGii toxin family protein</fullName>
    </recommendedName>
</protein>
<comment type="caution">
    <text evidence="1">The sequence shown here is derived from an EMBL/GenBank/DDBJ whole genome shotgun (WGS) entry which is preliminary data.</text>
</comment>
<evidence type="ECO:0000313" key="2">
    <source>
        <dbReference type="Proteomes" id="UP000248724"/>
    </source>
</evidence>
<dbReference type="Proteomes" id="UP000248724">
    <property type="component" value="Unassembled WGS sequence"/>
</dbReference>
<proteinExistence type="predicted"/>